<name>A0ABQ5YHF7_9NEIS</name>
<proteinExistence type="predicted"/>
<evidence type="ECO:0000313" key="1">
    <source>
        <dbReference type="EMBL" id="GLR13873.1"/>
    </source>
</evidence>
<accession>A0ABQ5YHF7</accession>
<dbReference type="Proteomes" id="UP001156706">
    <property type="component" value="Unassembled WGS sequence"/>
</dbReference>
<dbReference type="EMBL" id="BSOG01000003">
    <property type="protein sequence ID" value="GLR13873.1"/>
    <property type="molecule type" value="Genomic_DNA"/>
</dbReference>
<evidence type="ECO:0000313" key="2">
    <source>
        <dbReference type="Proteomes" id="UP001156706"/>
    </source>
</evidence>
<reference evidence="2" key="1">
    <citation type="journal article" date="2019" name="Int. J. Syst. Evol. Microbiol.">
        <title>The Global Catalogue of Microorganisms (GCM) 10K type strain sequencing project: providing services to taxonomists for standard genome sequencing and annotation.</title>
        <authorList>
            <consortium name="The Broad Institute Genomics Platform"/>
            <consortium name="The Broad Institute Genome Sequencing Center for Infectious Disease"/>
            <person name="Wu L."/>
            <person name="Ma J."/>
        </authorList>
    </citation>
    <scope>NUCLEOTIDE SEQUENCE [LARGE SCALE GENOMIC DNA]</scope>
    <source>
        <strain evidence="2">NBRC 110044</strain>
    </source>
</reference>
<organism evidence="1 2">
    <name type="scientific">Chitinimonas prasina</name>
    <dbReference type="NCBI Taxonomy" id="1434937"/>
    <lineage>
        <taxon>Bacteria</taxon>
        <taxon>Pseudomonadati</taxon>
        <taxon>Pseudomonadota</taxon>
        <taxon>Betaproteobacteria</taxon>
        <taxon>Neisseriales</taxon>
        <taxon>Chitinibacteraceae</taxon>
        <taxon>Chitinimonas</taxon>
    </lineage>
</organism>
<protein>
    <submittedName>
        <fullName evidence="1">Uncharacterized protein</fullName>
    </submittedName>
</protein>
<comment type="caution">
    <text evidence="1">The sequence shown here is derived from an EMBL/GenBank/DDBJ whole genome shotgun (WGS) entry which is preliminary data.</text>
</comment>
<gene>
    <name evidence="1" type="ORF">GCM10007907_26630</name>
</gene>
<sequence>MRRTRREGEAEVASLAVVIRTLCPYTVVYEPALRLLADRLPVLCCFHGVDCSAWEEALDWVMIETGRDVELFALTSSHPGEDENEVLDFARACSTHGTTELLCMTLPESVAI</sequence>
<keyword evidence="2" id="KW-1185">Reference proteome</keyword>